<evidence type="ECO:0000313" key="10">
    <source>
        <dbReference type="Proteomes" id="UP001058974"/>
    </source>
</evidence>
<comment type="caution">
    <text evidence="9">The sequence shown here is derived from an EMBL/GenBank/DDBJ whole genome shotgun (WGS) entry which is preliminary data.</text>
</comment>
<evidence type="ECO:0000256" key="3">
    <source>
        <dbReference type="ARBA" id="ARBA00022759"/>
    </source>
</evidence>
<gene>
    <name evidence="9" type="ORF">KIW84_074843</name>
</gene>
<proteinExistence type="inferred from homology"/>
<feature type="compositionally biased region" description="Pro residues" evidence="7">
    <location>
        <begin position="75"/>
        <end position="95"/>
    </location>
</feature>
<dbReference type="GO" id="GO:0006401">
    <property type="term" value="P:RNA catabolic process"/>
    <property type="evidence" value="ECO:0007669"/>
    <property type="project" value="TreeGrafter"/>
</dbReference>
<feature type="region of interest" description="Disordered" evidence="7">
    <location>
        <begin position="47"/>
        <end position="95"/>
    </location>
</feature>
<reference evidence="9 10" key="1">
    <citation type="journal article" date="2022" name="Nat. Genet.">
        <title>Improved pea reference genome and pan-genome highlight genomic features and evolutionary characteristics.</title>
        <authorList>
            <person name="Yang T."/>
            <person name="Liu R."/>
            <person name="Luo Y."/>
            <person name="Hu S."/>
            <person name="Wang D."/>
            <person name="Wang C."/>
            <person name="Pandey M.K."/>
            <person name="Ge S."/>
            <person name="Xu Q."/>
            <person name="Li N."/>
            <person name="Li G."/>
            <person name="Huang Y."/>
            <person name="Saxena R.K."/>
            <person name="Ji Y."/>
            <person name="Li M."/>
            <person name="Yan X."/>
            <person name="He Y."/>
            <person name="Liu Y."/>
            <person name="Wang X."/>
            <person name="Xiang C."/>
            <person name="Varshney R.K."/>
            <person name="Ding H."/>
            <person name="Gao S."/>
            <person name="Zong X."/>
        </authorList>
    </citation>
    <scope>NUCLEOTIDE SEQUENCE [LARGE SCALE GENOMIC DNA]</scope>
    <source>
        <strain evidence="9 10">cv. Zhongwan 6</strain>
    </source>
</reference>
<feature type="compositionally biased region" description="Polar residues" evidence="7">
    <location>
        <begin position="47"/>
        <end position="57"/>
    </location>
</feature>
<feature type="non-terminal residue" evidence="9">
    <location>
        <position position="300"/>
    </location>
</feature>
<dbReference type="Pfam" id="PF00445">
    <property type="entry name" value="Ribonuclease_T2"/>
    <property type="match status" value="1"/>
</dbReference>
<evidence type="ECO:0000256" key="7">
    <source>
        <dbReference type="SAM" id="MobiDB-lite"/>
    </source>
</evidence>
<organism evidence="9 10">
    <name type="scientific">Pisum sativum</name>
    <name type="common">Garden pea</name>
    <name type="synonym">Lathyrus oleraceus</name>
    <dbReference type="NCBI Taxonomy" id="3888"/>
    <lineage>
        <taxon>Eukaryota</taxon>
        <taxon>Viridiplantae</taxon>
        <taxon>Streptophyta</taxon>
        <taxon>Embryophyta</taxon>
        <taxon>Tracheophyta</taxon>
        <taxon>Spermatophyta</taxon>
        <taxon>Magnoliopsida</taxon>
        <taxon>eudicotyledons</taxon>
        <taxon>Gunneridae</taxon>
        <taxon>Pentapetalae</taxon>
        <taxon>rosids</taxon>
        <taxon>fabids</taxon>
        <taxon>Fabales</taxon>
        <taxon>Fabaceae</taxon>
        <taxon>Papilionoideae</taxon>
        <taxon>50 kb inversion clade</taxon>
        <taxon>NPAAA clade</taxon>
        <taxon>Hologalegina</taxon>
        <taxon>IRL clade</taxon>
        <taxon>Fabeae</taxon>
        <taxon>Lathyrus</taxon>
    </lineage>
</organism>
<dbReference type="AlphaFoldDB" id="A0A9D4ZXD4"/>
<evidence type="ECO:0000256" key="4">
    <source>
        <dbReference type="ARBA" id="ARBA00022801"/>
    </source>
</evidence>
<evidence type="ECO:0000313" key="9">
    <source>
        <dbReference type="EMBL" id="KAI5389347.1"/>
    </source>
</evidence>
<evidence type="ECO:0000256" key="8">
    <source>
        <dbReference type="SAM" id="SignalP"/>
    </source>
</evidence>
<dbReference type="Gene3D" id="3.90.730.10">
    <property type="entry name" value="Ribonuclease T2-like"/>
    <property type="match status" value="1"/>
</dbReference>
<dbReference type="InterPro" id="IPR036430">
    <property type="entry name" value="RNase_T2-like_sf"/>
</dbReference>
<feature type="signal peptide" evidence="8">
    <location>
        <begin position="1"/>
        <end position="22"/>
    </location>
</feature>
<keyword evidence="2" id="KW-0540">Nuclease</keyword>
<evidence type="ECO:0000256" key="2">
    <source>
        <dbReference type="ARBA" id="ARBA00022722"/>
    </source>
</evidence>
<dbReference type="PANTHER" id="PTHR11240:SF75">
    <property type="entry name" value="RIBONUCLEASE 3"/>
    <property type="match status" value="1"/>
</dbReference>
<evidence type="ECO:0000256" key="1">
    <source>
        <dbReference type="ARBA" id="ARBA00007469"/>
    </source>
</evidence>
<keyword evidence="5" id="KW-0456">Lyase</keyword>
<dbReference type="GO" id="GO:0003723">
    <property type="term" value="F:RNA binding"/>
    <property type="evidence" value="ECO:0007669"/>
    <property type="project" value="InterPro"/>
</dbReference>
<protein>
    <submittedName>
        <fullName evidence="9">Uncharacterized protein</fullName>
    </submittedName>
</protein>
<keyword evidence="4" id="KW-0378">Hydrolase</keyword>
<dbReference type="GO" id="GO:0016787">
    <property type="term" value="F:hydrolase activity"/>
    <property type="evidence" value="ECO:0007669"/>
    <property type="project" value="UniProtKB-KW"/>
</dbReference>
<accession>A0A9D4ZXD4</accession>
<dbReference type="InterPro" id="IPR001568">
    <property type="entry name" value="RNase_T2-like"/>
</dbReference>
<evidence type="ECO:0000256" key="6">
    <source>
        <dbReference type="RuleBase" id="RU004328"/>
    </source>
</evidence>
<keyword evidence="8" id="KW-0732">Signal</keyword>
<feature type="chain" id="PRO_5038932652" evidence="8">
    <location>
        <begin position="23"/>
        <end position="300"/>
    </location>
</feature>
<dbReference type="SUPFAM" id="SSF55895">
    <property type="entry name" value="Ribonuclease Rh-like"/>
    <property type="match status" value="1"/>
</dbReference>
<dbReference type="PANTHER" id="PTHR11240">
    <property type="entry name" value="RIBONUCLEASE T2"/>
    <property type="match status" value="1"/>
</dbReference>
<keyword evidence="10" id="KW-1185">Reference proteome</keyword>
<dbReference type="PROSITE" id="PS00530">
    <property type="entry name" value="RNASE_T2_1"/>
    <property type="match status" value="1"/>
</dbReference>
<keyword evidence="3" id="KW-0255">Endonuclease</keyword>
<sequence length="300" mass="34358">KMNSPLVIILLMLFHIVALVVSDPKAMLSPPSPPPYHADESTIFPTSIPYQSQSSPSHLDKNLPAANLDKKKKPPLNPPKKSPSPPYRRPPPPPPRSAKPFDFLMLAERWPETYCIIMNQACRKITPSKFVIHGLWPNNDGPISSQPRGCDNSSEPSFSFAFQKELQKEWPSLRSYQNTSLADTTLWLNQWKDHGTCSLMTPEKYFEETLKIHKRTNLKFTLIKAGLPPNARRPYMTTEIFDAIKRRIGFNPQIQCIKIGNKFYLQEIRLCLDKSTQHNYIDCPKTYVDCGSNVYFPEKE</sequence>
<comment type="similarity">
    <text evidence="1 6">Belongs to the RNase T2 family.</text>
</comment>
<evidence type="ECO:0000256" key="5">
    <source>
        <dbReference type="ARBA" id="ARBA00023239"/>
    </source>
</evidence>
<dbReference type="Proteomes" id="UP001058974">
    <property type="component" value="Chromosome 7"/>
</dbReference>
<dbReference type="EMBL" id="JAMSHJ010000007">
    <property type="protein sequence ID" value="KAI5389347.1"/>
    <property type="molecule type" value="Genomic_DNA"/>
</dbReference>
<dbReference type="InterPro" id="IPR018188">
    <property type="entry name" value="RNase_T2_His_AS_1"/>
</dbReference>
<dbReference type="GO" id="GO:0033897">
    <property type="term" value="F:ribonuclease T2 activity"/>
    <property type="evidence" value="ECO:0007669"/>
    <property type="project" value="InterPro"/>
</dbReference>
<name>A0A9D4ZXD4_PEA</name>
<dbReference type="GO" id="GO:0005576">
    <property type="term" value="C:extracellular region"/>
    <property type="evidence" value="ECO:0007669"/>
    <property type="project" value="TreeGrafter"/>
</dbReference>
<dbReference type="Gramene" id="Psat07G0484300-T1">
    <property type="protein sequence ID" value="KAI5389347.1"/>
    <property type="gene ID" value="KIW84_074843"/>
</dbReference>